<name>A0ABT3Y6K2_9FLAO</name>
<dbReference type="PROSITE" id="PS51257">
    <property type="entry name" value="PROKAR_LIPOPROTEIN"/>
    <property type="match status" value="1"/>
</dbReference>
<dbReference type="Proteomes" id="UP001070176">
    <property type="component" value="Unassembled WGS sequence"/>
</dbReference>
<dbReference type="EMBL" id="JAOVZV010000018">
    <property type="protein sequence ID" value="MCX8533785.1"/>
    <property type="molecule type" value="Genomic_DNA"/>
</dbReference>
<evidence type="ECO:0008006" key="3">
    <source>
        <dbReference type="Google" id="ProtNLM"/>
    </source>
</evidence>
<sequence length="148" mass="16592">MKYFIITATISLLTILSCKSKAVFSEKSISMIEKISLSERTRGTNRVFTLSNGKLESSINAIINNKEISQNDWSKTTDFADKIKLEKISKLEAPSTKRYSDAALASIITITKNNTEYQSSAFDSGNPPVELKNLYDEIQKLIETKKSK</sequence>
<gene>
    <name evidence="1" type="ORF">OEA66_15620</name>
</gene>
<dbReference type="RefSeq" id="WP_267282262.1">
    <property type="nucleotide sequence ID" value="NZ_JAOVZV010000018.1"/>
</dbReference>
<reference evidence="1" key="1">
    <citation type="submission" date="2022-10" db="EMBL/GenBank/DDBJ databases">
        <title>Chryseobacterium sp. nov., a novel bacterial species.</title>
        <authorList>
            <person name="Cao Y."/>
        </authorList>
    </citation>
    <scope>NUCLEOTIDE SEQUENCE</scope>
    <source>
        <strain evidence="1">KC 927</strain>
    </source>
</reference>
<organism evidence="1 2">
    <name type="scientific">Chryseobacterium luquanense</name>
    <dbReference type="NCBI Taxonomy" id="2983766"/>
    <lineage>
        <taxon>Bacteria</taxon>
        <taxon>Pseudomonadati</taxon>
        <taxon>Bacteroidota</taxon>
        <taxon>Flavobacteriia</taxon>
        <taxon>Flavobacteriales</taxon>
        <taxon>Weeksellaceae</taxon>
        <taxon>Chryseobacterium group</taxon>
        <taxon>Chryseobacterium</taxon>
    </lineage>
</organism>
<comment type="caution">
    <text evidence="1">The sequence shown here is derived from an EMBL/GenBank/DDBJ whole genome shotgun (WGS) entry which is preliminary data.</text>
</comment>
<accession>A0ABT3Y6K2</accession>
<keyword evidence="2" id="KW-1185">Reference proteome</keyword>
<proteinExistence type="predicted"/>
<evidence type="ECO:0000313" key="1">
    <source>
        <dbReference type="EMBL" id="MCX8533785.1"/>
    </source>
</evidence>
<evidence type="ECO:0000313" key="2">
    <source>
        <dbReference type="Proteomes" id="UP001070176"/>
    </source>
</evidence>
<protein>
    <recommendedName>
        <fullName evidence="3">Lipoprotein</fullName>
    </recommendedName>
</protein>